<dbReference type="Proteomes" id="UP000267606">
    <property type="component" value="Unassembled WGS sequence"/>
</dbReference>
<dbReference type="InterPro" id="IPR013783">
    <property type="entry name" value="Ig-like_fold"/>
</dbReference>
<protein>
    <submittedName>
        <fullName evidence="4">Ig-like domain-containing protein</fullName>
    </submittedName>
</protein>
<dbReference type="Pfam" id="PF13927">
    <property type="entry name" value="Ig_3"/>
    <property type="match status" value="1"/>
</dbReference>
<dbReference type="EMBL" id="UZAJ01003956">
    <property type="protein sequence ID" value="VDO41383.1"/>
    <property type="molecule type" value="Genomic_DNA"/>
</dbReference>
<evidence type="ECO:0000313" key="3">
    <source>
        <dbReference type="Proteomes" id="UP000267606"/>
    </source>
</evidence>
<proteinExistence type="predicted"/>
<gene>
    <name evidence="2" type="ORF">OFLC_LOCUS4899</name>
</gene>
<reference evidence="4" key="1">
    <citation type="submission" date="2016-06" db="UniProtKB">
        <authorList>
            <consortium name="WormBaseParasite"/>
        </authorList>
    </citation>
    <scope>IDENTIFICATION</scope>
</reference>
<accession>A0A183HBN8</accession>
<dbReference type="Gene3D" id="2.60.40.10">
    <property type="entry name" value="Immunoglobulins"/>
    <property type="match status" value="1"/>
</dbReference>
<evidence type="ECO:0000259" key="1">
    <source>
        <dbReference type="PROSITE" id="PS50835"/>
    </source>
</evidence>
<dbReference type="SUPFAM" id="SSF48726">
    <property type="entry name" value="Immunoglobulin"/>
    <property type="match status" value="1"/>
</dbReference>
<organism evidence="4">
    <name type="scientific">Onchocerca flexuosa</name>
    <dbReference type="NCBI Taxonomy" id="387005"/>
    <lineage>
        <taxon>Eukaryota</taxon>
        <taxon>Metazoa</taxon>
        <taxon>Ecdysozoa</taxon>
        <taxon>Nematoda</taxon>
        <taxon>Chromadorea</taxon>
        <taxon>Rhabditida</taxon>
        <taxon>Spirurina</taxon>
        <taxon>Spiruromorpha</taxon>
        <taxon>Filarioidea</taxon>
        <taxon>Onchocercidae</taxon>
        <taxon>Onchocerca</taxon>
    </lineage>
</organism>
<evidence type="ECO:0000313" key="2">
    <source>
        <dbReference type="EMBL" id="VDO41383.1"/>
    </source>
</evidence>
<dbReference type="AlphaFoldDB" id="A0A183HBN8"/>
<evidence type="ECO:0000313" key="4">
    <source>
        <dbReference type="WBParaSite" id="OFLC_0000489901-mRNA-1"/>
    </source>
</evidence>
<dbReference type="WBParaSite" id="OFLC_0000489901-mRNA-1">
    <property type="protein sequence ID" value="OFLC_0000489901-mRNA-1"/>
    <property type="gene ID" value="OFLC_0000489901"/>
</dbReference>
<reference evidence="2 3" key="2">
    <citation type="submission" date="2018-11" db="EMBL/GenBank/DDBJ databases">
        <authorList>
            <consortium name="Pathogen Informatics"/>
        </authorList>
    </citation>
    <scope>NUCLEOTIDE SEQUENCE [LARGE SCALE GENOMIC DNA]</scope>
</reference>
<keyword evidence="3" id="KW-1185">Reference proteome</keyword>
<name>A0A183HBN8_9BILA</name>
<dbReference type="STRING" id="387005.A0A183HBN8"/>
<dbReference type="InterPro" id="IPR007110">
    <property type="entry name" value="Ig-like_dom"/>
</dbReference>
<feature type="domain" description="Ig-like" evidence="1">
    <location>
        <begin position="2"/>
        <end position="71"/>
    </location>
</feature>
<dbReference type="InterPro" id="IPR036179">
    <property type="entry name" value="Ig-like_dom_sf"/>
</dbReference>
<dbReference type="PROSITE" id="PS50835">
    <property type="entry name" value="IG_LIKE"/>
    <property type="match status" value="1"/>
</dbReference>
<sequence>MPVITEHPLDVIVAKGEPATLNCAAKGPDLQITWFKDGEPVITNNEEKNSHRLVLHTGALFLLRVNNDPKM</sequence>